<dbReference type="PANTHER" id="PTHR45569">
    <property type="entry name" value="SENSOR PROTEIN KDPD"/>
    <property type="match status" value="1"/>
</dbReference>
<dbReference type="InterPro" id="IPR003661">
    <property type="entry name" value="HisK_dim/P_dom"/>
</dbReference>
<feature type="domain" description="Histidine kinase" evidence="14">
    <location>
        <begin position="249"/>
        <end position="464"/>
    </location>
</feature>
<protein>
    <recommendedName>
        <fullName evidence="3">histidine kinase</fullName>
        <ecNumber evidence="3">2.7.13.3</ecNumber>
    </recommendedName>
</protein>
<evidence type="ECO:0000313" key="16">
    <source>
        <dbReference type="Proteomes" id="UP001596378"/>
    </source>
</evidence>
<dbReference type="SUPFAM" id="SSF55874">
    <property type="entry name" value="ATPase domain of HSP90 chaperone/DNA topoisomerase II/histidine kinase"/>
    <property type="match status" value="1"/>
</dbReference>
<evidence type="ECO:0000256" key="11">
    <source>
        <dbReference type="ARBA" id="ARBA00023012"/>
    </source>
</evidence>
<dbReference type="Pfam" id="PF02518">
    <property type="entry name" value="HATPase_c"/>
    <property type="match status" value="1"/>
</dbReference>
<dbReference type="PRINTS" id="PR00344">
    <property type="entry name" value="BCTRLSENSOR"/>
</dbReference>
<dbReference type="SMART" id="SM00387">
    <property type="entry name" value="HATPase_c"/>
    <property type="match status" value="1"/>
</dbReference>
<reference evidence="16" key="1">
    <citation type="journal article" date="2019" name="Int. J. Syst. Evol. Microbiol.">
        <title>The Global Catalogue of Microorganisms (GCM) 10K type strain sequencing project: providing services to taxonomists for standard genome sequencing and annotation.</title>
        <authorList>
            <consortium name="The Broad Institute Genomics Platform"/>
            <consortium name="The Broad Institute Genome Sequencing Center for Infectious Disease"/>
            <person name="Wu L."/>
            <person name="Ma J."/>
        </authorList>
    </citation>
    <scope>NUCLEOTIDE SEQUENCE [LARGE SCALE GENOMIC DNA]</scope>
    <source>
        <strain evidence="16">KCTC 12907</strain>
    </source>
</reference>
<dbReference type="PROSITE" id="PS50109">
    <property type="entry name" value="HIS_KIN"/>
    <property type="match status" value="1"/>
</dbReference>
<dbReference type="InterPro" id="IPR036890">
    <property type="entry name" value="HATPase_C_sf"/>
</dbReference>
<evidence type="ECO:0000256" key="3">
    <source>
        <dbReference type="ARBA" id="ARBA00012438"/>
    </source>
</evidence>
<dbReference type="InterPro" id="IPR038318">
    <property type="entry name" value="KdpD_sf"/>
</dbReference>
<evidence type="ECO:0000256" key="9">
    <source>
        <dbReference type="ARBA" id="ARBA00022840"/>
    </source>
</evidence>
<name>A0ABW2FL87_9BACL</name>
<keyword evidence="9 15" id="KW-0067">ATP-binding</keyword>
<dbReference type="EMBL" id="JBHTAI010000025">
    <property type="protein sequence ID" value="MFC7152759.1"/>
    <property type="molecule type" value="Genomic_DNA"/>
</dbReference>
<dbReference type="GO" id="GO:0005524">
    <property type="term" value="F:ATP binding"/>
    <property type="evidence" value="ECO:0007669"/>
    <property type="project" value="UniProtKB-KW"/>
</dbReference>
<evidence type="ECO:0000256" key="10">
    <source>
        <dbReference type="ARBA" id="ARBA00022989"/>
    </source>
</evidence>
<dbReference type="PANTHER" id="PTHR45569:SF1">
    <property type="entry name" value="SENSOR PROTEIN KDPD"/>
    <property type="match status" value="1"/>
</dbReference>
<dbReference type="Pfam" id="PF13493">
    <property type="entry name" value="DUF4118"/>
    <property type="match status" value="1"/>
</dbReference>
<proteinExistence type="predicted"/>
<evidence type="ECO:0000256" key="4">
    <source>
        <dbReference type="ARBA" id="ARBA00022553"/>
    </source>
</evidence>
<dbReference type="Gene3D" id="3.30.565.10">
    <property type="entry name" value="Histidine kinase-like ATPase, C-terminal domain"/>
    <property type="match status" value="1"/>
</dbReference>
<keyword evidence="7" id="KW-0547">Nucleotide-binding</keyword>
<evidence type="ECO:0000256" key="2">
    <source>
        <dbReference type="ARBA" id="ARBA00004141"/>
    </source>
</evidence>
<evidence type="ECO:0000256" key="12">
    <source>
        <dbReference type="ARBA" id="ARBA00023136"/>
    </source>
</evidence>
<evidence type="ECO:0000259" key="14">
    <source>
        <dbReference type="PROSITE" id="PS50109"/>
    </source>
</evidence>
<dbReference type="InterPro" id="IPR005467">
    <property type="entry name" value="His_kinase_dom"/>
</dbReference>
<dbReference type="InterPro" id="IPR036097">
    <property type="entry name" value="HisK_dim/P_sf"/>
</dbReference>
<evidence type="ECO:0000256" key="1">
    <source>
        <dbReference type="ARBA" id="ARBA00000085"/>
    </source>
</evidence>
<dbReference type="RefSeq" id="WP_378050225.1">
    <property type="nucleotide sequence ID" value="NZ_JBHMDN010000025.1"/>
</dbReference>
<dbReference type="Gene3D" id="1.10.287.130">
    <property type="match status" value="1"/>
</dbReference>
<dbReference type="InterPro" id="IPR052023">
    <property type="entry name" value="Histidine_kinase_KdpD"/>
</dbReference>
<comment type="caution">
    <text evidence="15">The sequence shown here is derived from an EMBL/GenBank/DDBJ whole genome shotgun (WGS) entry which is preliminary data.</text>
</comment>
<dbReference type="Gene3D" id="1.20.120.620">
    <property type="entry name" value="Backbone structure of the membrane domain of e. Coli histidine kinase receptor kdpd"/>
    <property type="match status" value="1"/>
</dbReference>
<feature type="transmembrane region" description="Helical" evidence="13">
    <location>
        <begin position="6"/>
        <end position="28"/>
    </location>
</feature>
<comment type="subcellular location">
    <subcellularLocation>
        <location evidence="2">Membrane</location>
        <topology evidence="2">Multi-pass membrane protein</topology>
    </subcellularLocation>
</comment>
<accession>A0ABW2FL87</accession>
<gene>
    <name evidence="15" type="ORF">ACFQMJ_29840</name>
</gene>
<dbReference type="SMART" id="SM00388">
    <property type="entry name" value="HisKA"/>
    <property type="match status" value="1"/>
</dbReference>
<keyword evidence="16" id="KW-1185">Reference proteome</keyword>
<keyword evidence="11" id="KW-0902">Two-component regulatory system</keyword>
<sequence length="474" mass="51971">MCGPQSLWTSVRIYVFIAALIAAMTYFLHRFGLVFDLDNIVLLYLLPVLLSSVRWGLRPAYYAAVLGVLSFDLFFIPPVLSFSVADLRYLISFGVFLLVAGLTAGLAVKLKQQVHLAEQREAHTAILYALSKQLGAVSTIDDLSATIARQISASMGIEASIRLDDEAAASDGPLSYDVLLRSEDRGYGLIQFRRRSDEDGEFTIERRRLMDAVGGLAAGAVARIKLAEEAKIAHLTAESERLRAAVLDSVSHELRTPLAAIIGAATGLIESEQLLSSADRTELLYTIRDGALRMNRLVVNLLHMVRLESGMLRLNKTWCDIEDLLGIALSRVKEFQQRRSLRVHISEPAPLIVGDEILLEQMLANIVSNAFKYSPDGSDVALSVKTENDWLEIAVADNGIRLTDEEYDRIFEKFYRAGSTRHIPGTGLGLAICKGIAELHGGTITAGANASAGTTITVRLPLNGSPKQKRLRRP</sequence>
<dbReference type="Proteomes" id="UP001596378">
    <property type="component" value="Unassembled WGS sequence"/>
</dbReference>
<feature type="transmembrane region" description="Helical" evidence="13">
    <location>
        <begin position="63"/>
        <end position="82"/>
    </location>
</feature>
<dbReference type="SUPFAM" id="SSF47384">
    <property type="entry name" value="Homodimeric domain of signal transducing histidine kinase"/>
    <property type="match status" value="1"/>
</dbReference>
<dbReference type="InterPro" id="IPR025201">
    <property type="entry name" value="KdpD_TM"/>
</dbReference>
<evidence type="ECO:0000313" key="15">
    <source>
        <dbReference type="EMBL" id="MFC7152759.1"/>
    </source>
</evidence>
<organism evidence="15 16">
    <name type="scientific">Cohnella cellulosilytica</name>
    <dbReference type="NCBI Taxonomy" id="986710"/>
    <lineage>
        <taxon>Bacteria</taxon>
        <taxon>Bacillati</taxon>
        <taxon>Bacillota</taxon>
        <taxon>Bacilli</taxon>
        <taxon>Bacillales</taxon>
        <taxon>Paenibacillaceae</taxon>
        <taxon>Cohnella</taxon>
    </lineage>
</organism>
<dbReference type="CDD" id="cd00082">
    <property type="entry name" value="HisKA"/>
    <property type="match status" value="1"/>
</dbReference>
<keyword evidence="4" id="KW-0597">Phosphoprotein</keyword>
<keyword evidence="10 13" id="KW-1133">Transmembrane helix</keyword>
<evidence type="ECO:0000256" key="6">
    <source>
        <dbReference type="ARBA" id="ARBA00022692"/>
    </source>
</evidence>
<evidence type="ECO:0000256" key="5">
    <source>
        <dbReference type="ARBA" id="ARBA00022679"/>
    </source>
</evidence>
<keyword evidence="8" id="KW-0418">Kinase</keyword>
<dbReference type="CDD" id="cd00075">
    <property type="entry name" value="HATPase"/>
    <property type="match status" value="1"/>
</dbReference>
<evidence type="ECO:0000256" key="8">
    <source>
        <dbReference type="ARBA" id="ARBA00022777"/>
    </source>
</evidence>
<dbReference type="InterPro" id="IPR003594">
    <property type="entry name" value="HATPase_dom"/>
</dbReference>
<evidence type="ECO:0000256" key="13">
    <source>
        <dbReference type="SAM" id="Phobius"/>
    </source>
</evidence>
<dbReference type="EC" id="2.7.13.3" evidence="3"/>
<keyword evidence="12 13" id="KW-0472">Membrane</keyword>
<dbReference type="Pfam" id="PF00512">
    <property type="entry name" value="HisKA"/>
    <property type="match status" value="1"/>
</dbReference>
<comment type="catalytic activity">
    <reaction evidence="1">
        <text>ATP + protein L-histidine = ADP + protein N-phospho-L-histidine.</text>
        <dbReference type="EC" id="2.7.13.3"/>
    </reaction>
</comment>
<keyword evidence="6 13" id="KW-0812">Transmembrane</keyword>
<keyword evidence="5" id="KW-0808">Transferase</keyword>
<evidence type="ECO:0000256" key="7">
    <source>
        <dbReference type="ARBA" id="ARBA00022741"/>
    </source>
</evidence>
<dbReference type="InterPro" id="IPR004358">
    <property type="entry name" value="Sig_transdc_His_kin-like_C"/>
</dbReference>
<feature type="transmembrane region" description="Helical" evidence="13">
    <location>
        <begin position="89"/>
        <end position="108"/>
    </location>
</feature>